<dbReference type="EMBL" id="BRYB01001077">
    <property type="protein sequence ID" value="GMI42576.1"/>
    <property type="molecule type" value="Genomic_DNA"/>
</dbReference>
<dbReference type="Proteomes" id="UP001165060">
    <property type="component" value="Unassembled WGS sequence"/>
</dbReference>
<comment type="caution">
    <text evidence="1">The sequence shown here is derived from an EMBL/GenBank/DDBJ whole genome shotgun (WGS) entry which is preliminary data.</text>
</comment>
<organism evidence="1 2">
    <name type="scientific">Tetraparma gracilis</name>
    <dbReference type="NCBI Taxonomy" id="2962635"/>
    <lineage>
        <taxon>Eukaryota</taxon>
        <taxon>Sar</taxon>
        <taxon>Stramenopiles</taxon>
        <taxon>Ochrophyta</taxon>
        <taxon>Bolidophyceae</taxon>
        <taxon>Parmales</taxon>
        <taxon>Triparmaceae</taxon>
        <taxon>Tetraparma</taxon>
    </lineage>
</organism>
<reference evidence="1 2" key="1">
    <citation type="journal article" date="2023" name="Commun. Biol.">
        <title>Genome analysis of Parmales, the sister group of diatoms, reveals the evolutionary specialization of diatoms from phago-mixotrophs to photoautotrophs.</title>
        <authorList>
            <person name="Ban H."/>
            <person name="Sato S."/>
            <person name="Yoshikawa S."/>
            <person name="Yamada K."/>
            <person name="Nakamura Y."/>
            <person name="Ichinomiya M."/>
            <person name="Sato N."/>
            <person name="Blanc-Mathieu R."/>
            <person name="Endo H."/>
            <person name="Kuwata A."/>
            <person name="Ogata H."/>
        </authorList>
    </citation>
    <scope>NUCLEOTIDE SEQUENCE [LARGE SCALE GENOMIC DNA]</scope>
</reference>
<name>A0ABQ6N796_9STRA</name>
<proteinExistence type="predicted"/>
<evidence type="ECO:0000313" key="1">
    <source>
        <dbReference type="EMBL" id="GMI42576.1"/>
    </source>
</evidence>
<dbReference type="Gene3D" id="3.40.50.11380">
    <property type="match status" value="1"/>
</dbReference>
<evidence type="ECO:0000313" key="2">
    <source>
        <dbReference type="Proteomes" id="UP001165060"/>
    </source>
</evidence>
<sequence>MSALPVYSQLLLHTHSDLFEFRSVINSLISCVRHTCALSSPYLDPDGCLAFQPVFADYASSPHLSQIPPALLAAVYNDVGAGVQSFGGYRETFLKASFELSPFEGAVVKNYAYVLEQADRVEEAAAMLAGLGEGGGVVDGGVKLLSATLCPPHHDSVEAARARYEKILGGLAEIVEEGGVGGGGDPAKEVAQMPLSWPYLGFPMRAMTESLGKAYSTLFPDIANNGIESNNLGGGGAKLRLGVVAEYAGNTSPGQLIQEALKGLPADDLEIVFFKAPGLTTEFAEEMERVAAETRELVPFDTRASQDVVKAGGVDVLLYIAIGMSPLTYYMASSRLAPVVCVYAHGHPITSGLPGSAVDYFLTSDSFALDRGADGREAYTEQAVKFDTLTAHLVPPGKGAGGGHGVDLDPGLNYYACLQYTKKIHPGFDEALAGVLGEDPGGRLLVLEGARRFIPRWKAGGFTDDMLDRIM</sequence>
<protein>
    <submittedName>
        <fullName evidence="1">Uncharacterized protein</fullName>
    </submittedName>
</protein>
<accession>A0ABQ6N796</accession>
<gene>
    <name evidence="1" type="ORF">TeGR_g10661</name>
</gene>
<keyword evidence="2" id="KW-1185">Reference proteome</keyword>